<dbReference type="eggNOG" id="KOG1748">
    <property type="taxonomic scope" value="Eukaryota"/>
</dbReference>
<dbReference type="EMBL" id="KE345328">
    <property type="protein sequence ID" value="EXC01334.1"/>
    <property type="molecule type" value="Genomic_DNA"/>
</dbReference>
<keyword evidence="4" id="KW-0444">Lipid biosynthesis</keyword>
<accession>W9RP07</accession>
<dbReference type="InterPro" id="IPR009081">
    <property type="entry name" value="PP-bd_ACP"/>
</dbReference>
<dbReference type="NCBIfam" id="NF002148">
    <property type="entry name" value="PRK00982.1-2"/>
    <property type="match status" value="1"/>
</dbReference>
<dbReference type="Pfam" id="PF00550">
    <property type="entry name" value="PP-binding"/>
    <property type="match status" value="1"/>
</dbReference>
<sequence>MASFVSTSTIPVASLPCNNACRSTICQLSHSLSSSIRSPLVGGLRLAPKIKITRATERSLPLPSSCFKTSRISCSIANSETLKTVQSTIAKQLSIDENSVTPSTKFAELGADSLDTVEIMMALEEKFGVSIGEGGAENILTVQDAADLIGKVKAAAS</sequence>
<evidence type="ECO:0000313" key="7">
    <source>
        <dbReference type="Proteomes" id="UP000030645"/>
    </source>
</evidence>
<dbReference type="PANTHER" id="PTHR46153">
    <property type="entry name" value="ACYL CARRIER PROTEIN"/>
    <property type="match status" value="1"/>
</dbReference>
<dbReference type="KEGG" id="mnt:21388518"/>
<evidence type="ECO:0000256" key="2">
    <source>
        <dbReference type="ARBA" id="ARBA00022450"/>
    </source>
</evidence>
<keyword evidence="4" id="KW-0443">Lipid metabolism</keyword>
<organism evidence="6 7">
    <name type="scientific">Morus notabilis</name>
    <dbReference type="NCBI Taxonomy" id="981085"/>
    <lineage>
        <taxon>Eukaryota</taxon>
        <taxon>Viridiplantae</taxon>
        <taxon>Streptophyta</taxon>
        <taxon>Embryophyta</taxon>
        <taxon>Tracheophyta</taxon>
        <taxon>Spermatophyta</taxon>
        <taxon>Magnoliopsida</taxon>
        <taxon>eudicotyledons</taxon>
        <taxon>Gunneridae</taxon>
        <taxon>Pentapetalae</taxon>
        <taxon>rosids</taxon>
        <taxon>fabids</taxon>
        <taxon>Rosales</taxon>
        <taxon>Moraceae</taxon>
        <taxon>Moreae</taxon>
        <taxon>Morus</taxon>
    </lineage>
</organism>
<dbReference type="SUPFAM" id="SSF47336">
    <property type="entry name" value="ACP-like"/>
    <property type="match status" value="1"/>
</dbReference>
<keyword evidence="4" id="KW-0275">Fatty acid biosynthesis</keyword>
<name>W9RP07_9ROSA</name>
<evidence type="ECO:0000313" key="6">
    <source>
        <dbReference type="EMBL" id="EXC01334.1"/>
    </source>
</evidence>
<dbReference type="Gene3D" id="1.10.1200.10">
    <property type="entry name" value="ACP-like"/>
    <property type="match status" value="1"/>
</dbReference>
<dbReference type="InterPro" id="IPR003231">
    <property type="entry name" value="ACP"/>
</dbReference>
<protein>
    <recommendedName>
        <fullName evidence="4">Acyl carrier protein</fullName>
    </recommendedName>
</protein>
<dbReference type="InterPro" id="IPR036736">
    <property type="entry name" value="ACP-like_sf"/>
</dbReference>
<reference evidence="7" key="1">
    <citation type="submission" date="2013-01" db="EMBL/GenBank/DDBJ databases">
        <title>Draft Genome Sequence of a Mulberry Tree, Morus notabilis C.K. Schneid.</title>
        <authorList>
            <person name="He N."/>
            <person name="Zhao S."/>
        </authorList>
    </citation>
    <scope>NUCLEOTIDE SEQUENCE</scope>
</reference>
<dbReference type="HAMAP" id="MF_01217">
    <property type="entry name" value="Acyl_carrier"/>
    <property type="match status" value="1"/>
</dbReference>
<dbReference type="PROSITE" id="PS50075">
    <property type="entry name" value="CARRIER"/>
    <property type="match status" value="1"/>
</dbReference>
<evidence type="ECO:0000256" key="1">
    <source>
        <dbReference type="ARBA" id="ARBA00010930"/>
    </source>
</evidence>
<dbReference type="NCBIfam" id="TIGR00517">
    <property type="entry name" value="acyl_carrier"/>
    <property type="match status" value="1"/>
</dbReference>
<dbReference type="GO" id="GO:0000036">
    <property type="term" value="F:acyl carrier activity"/>
    <property type="evidence" value="ECO:0007669"/>
    <property type="project" value="InterPro"/>
</dbReference>
<feature type="domain" description="Carrier" evidence="5">
    <location>
        <begin position="79"/>
        <end position="153"/>
    </location>
</feature>
<proteinExistence type="inferred from homology"/>
<dbReference type="STRING" id="981085.W9RP07"/>
<gene>
    <name evidence="6" type="ORF">L484_005034</name>
</gene>
<dbReference type="AlphaFoldDB" id="W9RP07"/>
<dbReference type="Proteomes" id="UP000030645">
    <property type="component" value="Unassembled WGS sequence"/>
</dbReference>
<keyword evidence="3" id="KW-0597">Phosphoprotein</keyword>
<dbReference type="PANTHER" id="PTHR46153:SF2">
    <property type="entry name" value="ACYL CARRIER PROTEIN"/>
    <property type="match status" value="1"/>
</dbReference>
<comment type="function">
    <text evidence="4">Carrier of the growing fatty acid chain in fatty acid biosynthesis.</text>
</comment>
<keyword evidence="4" id="KW-0276">Fatty acid metabolism</keyword>
<keyword evidence="2 4" id="KW-0596">Phosphopantetheine</keyword>
<evidence type="ECO:0000259" key="5">
    <source>
        <dbReference type="PROSITE" id="PS50075"/>
    </source>
</evidence>
<evidence type="ECO:0000256" key="3">
    <source>
        <dbReference type="ARBA" id="ARBA00022553"/>
    </source>
</evidence>
<keyword evidence="7" id="KW-1185">Reference proteome</keyword>
<dbReference type="InterPro" id="IPR044813">
    <property type="entry name" value="ACP_chloroplastic"/>
</dbReference>
<dbReference type="OrthoDB" id="448946at2759"/>
<comment type="similarity">
    <text evidence="1">Belongs to the acyl carrier protein (ACP) family.</text>
</comment>
<evidence type="ECO:0000256" key="4">
    <source>
        <dbReference type="RuleBase" id="RU000722"/>
    </source>
</evidence>